<evidence type="ECO:0000256" key="1">
    <source>
        <dbReference type="SAM" id="Phobius"/>
    </source>
</evidence>
<feature type="transmembrane region" description="Helical" evidence="1">
    <location>
        <begin position="6"/>
        <end position="25"/>
    </location>
</feature>
<name>A0ABQ1NF03_9ENTE</name>
<keyword evidence="3" id="KW-1185">Reference proteome</keyword>
<evidence type="ECO:0000313" key="2">
    <source>
        <dbReference type="EMBL" id="GGC75096.1"/>
    </source>
</evidence>
<evidence type="ECO:0000313" key="3">
    <source>
        <dbReference type="Proteomes" id="UP000630615"/>
    </source>
</evidence>
<sequence length="267" mass="31089">MNDNLSISFLLIILFSGFYVSYYIYDKIMEKNKDELEKIDIFFSIIQKSLFSFLTILISVITVIVSIANFLNSKTEFEIQNFSQINTDNKENDQFVEDRLGNRDQIYSYHMNFETGKSVFEGIPIIISNTGNVRDSIKSISISVFDESEILETFYSKKVIDSKIDRSSEIWLEPKETLEYTIDGNKMKSSIQKCIERLEERGINDSLYRVYYIREDDGQRADSGKISTRIKLITGSNKEVEMKQRSFDLNFAERIEETTDSLILRGE</sequence>
<protein>
    <submittedName>
        <fullName evidence="2">Uncharacterized protein</fullName>
    </submittedName>
</protein>
<keyword evidence="1" id="KW-0472">Membrane</keyword>
<dbReference type="Proteomes" id="UP000630615">
    <property type="component" value="Unassembled WGS sequence"/>
</dbReference>
<gene>
    <name evidence="2" type="ORF">GCM10011573_00790</name>
</gene>
<feature type="transmembrane region" description="Helical" evidence="1">
    <location>
        <begin position="50"/>
        <end position="71"/>
    </location>
</feature>
<proteinExistence type="predicted"/>
<organism evidence="2 3">
    <name type="scientific">Enterococcus wangshanyuanii</name>
    <dbReference type="NCBI Taxonomy" id="2005703"/>
    <lineage>
        <taxon>Bacteria</taxon>
        <taxon>Bacillati</taxon>
        <taxon>Bacillota</taxon>
        <taxon>Bacilli</taxon>
        <taxon>Lactobacillales</taxon>
        <taxon>Enterococcaceae</taxon>
        <taxon>Enterococcus</taxon>
    </lineage>
</organism>
<keyword evidence="1" id="KW-1133">Transmembrane helix</keyword>
<comment type="caution">
    <text evidence="2">The sequence shown here is derived from an EMBL/GenBank/DDBJ whole genome shotgun (WGS) entry which is preliminary data.</text>
</comment>
<accession>A0ABQ1NF03</accession>
<reference evidence="3" key="1">
    <citation type="journal article" date="2019" name="Int. J. Syst. Evol. Microbiol.">
        <title>The Global Catalogue of Microorganisms (GCM) 10K type strain sequencing project: providing services to taxonomists for standard genome sequencing and annotation.</title>
        <authorList>
            <consortium name="The Broad Institute Genomics Platform"/>
            <consortium name="The Broad Institute Genome Sequencing Center for Infectious Disease"/>
            <person name="Wu L."/>
            <person name="Ma J."/>
        </authorList>
    </citation>
    <scope>NUCLEOTIDE SEQUENCE [LARGE SCALE GENOMIC DNA]</scope>
    <source>
        <strain evidence="3">CGMCC 1.15942</strain>
    </source>
</reference>
<keyword evidence="1" id="KW-0812">Transmembrane</keyword>
<dbReference type="EMBL" id="BMKI01000001">
    <property type="protein sequence ID" value="GGC75096.1"/>
    <property type="molecule type" value="Genomic_DNA"/>
</dbReference>
<dbReference type="RefSeq" id="WP_088271430.1">
    <property type="nucleotide sequence ID" value="NZ_BMKI01000001.1"/>
</dbReference>